<dbReference type="EMBL" id="QXFW01001547">
    <property type="protein sequence ID" value="KAE8989166.1"/>
    <property type="molecule type" value="Genomic_DNA"/>
</dbReference>
<organism evidence="3 18">
    <name type="scientific">Phytophthora fragariae</name>
    <dbReference type="NCBI Taxonomy" id="53985"/>
    <lineage>
        <taxon>Eukaryota</taxon>
        <taxon>Sar</taxon>
        <taxon>Stramenopiles</taxon>
        <taxon>Oomycota</taxon>
        <taxon>Peronosporomycetes</taxon>
        <taxon>Peronosporales</taxon>
        <taxon>Peronosporaceae</taxon>
        <taxon>Phytophthora</taxon>
    </lineage>
</organism>
<evidence type="ECO:0000313" key="9">
    <source>
        <dbReference type="EMBL" id="KAE9240443.1"/>
    </source>
</evidence>
<feature type="signal peptide" evidence="1">
    <location>
        <begin position="1"/>
        <end position="23"/>
    </location>
</feature>
<dbReference type="EMBL" id="QXGE01001516">
    <property type="protein sequence ID" value="KAE9291606.1"/>
    <property type="molecule type" value="Genomic_DNA"/>
</dbReference>
<evidence type="ECO:0000313" key="3">
    <source>
        <dbReference type="EMBL" id="KAE8989166.1"/>
    </source>
</evidence>
<dbReference type="EMBL" id="QXGB01000349">
    <property type="protein sequence ID" value="KAE9218382.1"/>
    <property type="molecule type" value="Genomic_DNA"/>
</dbReference>
<evidence type="ECO:0000313" key="19">
    <source>
        <dbReference type="Proteomes" id="UP000476176"/>
    </source>
</evidence>
<evidence type="ECO:0000313" key="18">
    <source>
        <dbReference type="Proteomes" id="UP000460718"/>
    </source>
</evidence>
<dbReference type="AlphaFoldDB" id="A0A6A3J1U1"/>
<reference evidence="18 19" key="1">
    <citation type="submission" date="2018-09" db="EMBL/GenBank/DDBJ databases">
        <title>Genomic investigation of the strawberry pathogen Phytophthora fragariae indicates pathogenicity is determined by transcriptional variation in three key races.</title>
        <authorList>
            <person name="Adams T.M."/>
            <person name="Armitage A.D."/>
            <person name="Sobczyk M.K."/>
            <person name="Bates H.J."/>
            <person name="Dunwell J.M."/>
            <person name="Nellist C.F."/>
            <person name="Harrison R.J."/>
        </authorList>
    </citation>
    <scope>NUCLEOTIDE SEQUENCE [LARGE SCALE GENOMIC DNA]</scope>
    <source>
        <strain evidence="10 14">A4</strain>
        <strain evidence="8 15">BC-1</strain>
        <strain evidence="9 19">BC-23</strain>
        <strain evidence="7 13">NOV-27</strain>
        <strain evidence="4 16">NOV-5</strain>
        <strain evidence="5 17">NOV-71</strain>
        <strain evidence="11 20">NOV-77</strain>
        <strain evidence="2 12">NOV-9</strain>
        <strain evidence="6 21">ONT-3</strain>
        <strain evidence="3 18">SCRP245</strain>
    </source>
</reference>
<sequence length="60" mass="6524">MERSVNFRVCCACFVAQLAVTFSLHNVSQLDMLKCNLVVVNGKERSAGVIIDIGYCSGNV</sequence>
<dbReference type="EMBL" id="QXGA01001513">
    <property type="protein sequence ID" value="KAE9116984.1"/>
    <property type="molecule type" value="Genomic_DNA"/>
</dbReference>
<keyword evidence="13" id="KW-1185">Reference proteome</keyword>
<evidence type="ECO:0000313" key="6">
    <source>
        <dbReference type="EMBL" id="KAE9121278.1"/>
    </source>
</evidence>
<comment type="caution">
    <text evidence="3">The sequence shown here is derived from an EMBL/GenBank/DDBJ whole genome shotgun (WGS) entry which is preliminary data.</text>
</comment>
<dbReference type="Proteomes" id="UP000437068">
    <property type="component" value="Unassembled WGS sequence"/>
</dbReference>
<evidence type="ECO:0000313" key="15">
    <source>
        <dbReference type="Proteomes" id="UP000440367"/>
    </source>
</evidence>
<dbReference type="EMBL" id="QXGC01000326">
    <property type="protein sequence ID" value="KAE9240443.1"/>
    <property type="molecule type" value="Genomic_DNA"/>
</dbReference>
<evidence type="ECO:0000313" key="5">
    <source>
        <dbReference type="EMBL" id="KAE9119500.1"/>
    </source>
</evidence>
<dbReference type="EMBL" id="QXFX01000302">
    <property type="protein sequence ID" value="KAE9121278.1"/>
    <property type="molecule type" value="Genomic_DNA"/>
</dbReference>
<dbReference type="Proteomes" id="UP000441208">
    <property type="component" value="Unassembled WGS sequence"/>
</dbReference>
<evidence type="ECO:0000313" key="4">
    <source>
        <dbReference type="EMBL" id="KAE9116984.1"/>
    </source>
</evidence>
<protein>
    <submittedName>
        <fullName evidence="3">Uncharacterized protein</fullName>
    </submittedName>
</protein>
<dbReference type="EMBL" id="QXFZ01000360">
    <property type="protein sequence ID" value="KAE9119500.1"/>
    <property type="molecule type" value="Genomic_DNA"/>
</dbReference>
<evidence type="ECO:0000313" key="7">
    <source>
        <dbReference type="EMBL" id="KAE9218382.1"/>
    </source>
</evidence>
<evidence type="ECO:0000313" key="20">
    <source>
        <dbReference type="Proteomes" id="UP000486351"/>
    </source>
</evidence>
<accession>A0A6A3J1U1</accession>
<evidence type="ECO:0000313" key="8">
    <source>
        <dbReference type="EMBL" id="KAE9230665.1"/>
    </source>
</evidence>
<evidence type="ECO:0000256" key="1">
    <source>
        <dbReference type="SAM" id="SignalP"/>
    </source>
</evidence>
<dbReference type="EMBL" id="QXGF01000298">
    <property type="protein sequence ID" value="KAE8942606.1"/>
    <property type="molecule type" value="Genomic_DNA"/>
</dbReference>
<dbReference type="Proteomes" id="UP000488956">
    <property type="component" value="Unassembled WGS sequence"/>
</dbReference>
<dbReference type="Proteomes" id="UP000486351">
    <property type="component" value="Unassembled WGS sequence"/>
</dbReference>
<gene>
    <name evidence="10" type="ORF">PF001_g19085</name>
    <name evidence="8" type="ORF">PF002_g12920</name>
    <name evidence="9" type="ORF">PF004_g7497</name>
    <name evidence="7" type="ORF">PF005_g8292</name>
    <name evidence="4" type="ORF">PF006_g18923</name>
    <name evidence="5" type="ORF">PF007_g8512</name>
    <name evidence="11" type="ORF">PF008_g18937</name>
    <name evidence="2" type="ORF">PF009_g7645</name>
    <name evidence="6" type="ORF">PF010_g7170</name>
    <name evidence="3" type="ORF">PF011_g18885</name>
</gene>
<dbReference type="Proteomes" id="UP000476176">
    <property type="component" value="Unassembled WGS sequence"/>
</dbReference>
<dbReference type="Proteomes" id="UP000440367">
    <property type="component" value="Unassembled WGS sequence"/>
</dbReference>
<name>A0A6A3J1U1_9STRA</name>
<dbReference type="Proteomes" id="UP000460718">
    <property type="component" value="Unassembled WGS sequence"/>
</dbReference>
<dbReference type="EMBL" id="QXFY01001482">
    <property type="protein sequence ID" value="KAE9316700.1"/>
    <property type="molecule type" value="Genomic_DNA"/>
</dbReference>
<evidence type="ECO:0000313" key="13">
    <source>
        <dbReference type="Proteomes" id="UP000433483"/>
    </source>
</evidence>
<dbReference type="EMBL" id="QXGD01000639">
    <property type="protein sequence ID" value="KAE9230665.1"/>
    <property type="molecule type" value="Genomic_DNA"/>
</dbReference>
<evidence type="ECO:0000313" key="14">
    <source>
        <dbReference type="Proteomes" id="UP000437068"/>
    </source>
</evidence>
<keyword evidence="1" id="KW-0732">Signal</keyword>
<proteinExistence type="predicted"/>
<feature type="chain" id="PRO_5033872375" evidence="1">
    <location>
        <begin position="24"/>
        <end position="60"/>
    </location>
</feature>
<evidence type="ECO:0000313" key="11">
    <source>
        <dbReference type="EMBL" id="KAE9316700.1"/>
    </source>
</evidence>
<evidence type="ECO:0000313" key="16">
    <source>
        <dbReference type="Proteomes" id="UP000440732"/>
    </source>
</evidence>
<dbReference type="Proteomes" id="UP000433483">
    <property type="component" value="Unassembled WGS sequence"/>
</dbReference>
<dbReference type="Proteomes" id="UP000429523">
    <property type="component" value="Unassembled WGS sequence"/>
</dbReference>
<evidence type="ECO:0000313" key="10">
    <source>
        <dbReference type="EMBL" id="KAE9291606.1"/>
    </source>
</evidence>
<dbReference type="Proteomes" id="UP000440732">
    <property type="component" value="Unassembled WGS sequence"/>
</dbReference>
<evidence type="ECO:0000313" key="17">
    <source>
        <dbReference type="Proteomes" id="UP000441208"/>
    </source>
</evidence>
<evidence type="ECO:0000313" key="12">
    <source>
        <dbReference type="Proteomes" id="UP000429523"/>
    </source>
</evidence>
<evidence type="ECO:0000313" key="2">
    <source>
        <dbReference type="EMBL" id="KAE8942606.1"/>
    </source>
</evidence>
<evidence type="ECO:0000313" key="21">
    <source>
        <dbReference type="Proteomes" id="UP000488956"/>
    </source>
</evidence>